<dbReference type="GO" id="GO:0007155">
    <property type="term" value="P:cell adhesion"/>
    <property type="evidence" value="ECO:0007669"/>
    <property type="project" value="InterPro"/>
</dbReference>
<dbReference type="InterPro" id="IPR003481">
    <property type="entry name" value="FliD_N"/>
</dbReference>
<keyword evidence="8" id="KW-0282">Flagellum</keyword>
<dbReference type="GO" id="GO:0009424">
    <property type="term" value="C:bacterial-type flagellum hook"/>
    <property type="evidence" value="ECO:0007669"/>
    <property type="project" value="UniProtKB-UniRule"/>
</dbReference>
<comment type="caution">
    <text evidence="8">The sequence shown here is derived from an EMBL/GenBank/DDBJ whole genome shotgun (WGS) entry which is preliminary data.</text>
</comment>
<proteinExistence type="inferred from homology"/>
<organism evidence="8 9">
    <name type="scientific">Cytobacillus praedii</name>
    <dbReference type="NCBI Taxonomy" id="1742358"/>
    <lineage>
        <taxon>Bacteria</taxon>
        <taxon>Bacillati</taxon>
        <taxon>Bacillota</taxon>
        <taxon>Bacilli</taxon>
        <taxon>Bacillales</taxon>
        <taxon>Bacillaceae</taxon>
        <taxon>Cytobacillus</taxon>
    </lineage>
</organism>
<dbReference type="InterPro" id="IPR010809">
    <property type="entry name" value="FliD_C"/>
</dbReference>
<dbReference type="PANTHER" id="PTHR30288:SF0">
    <property type="entry name" value="FLAGELLAR HOOK-ASSOCIATED PROTEIN 2"/>
    <property type="match status" value="1"/>
</dbReference>
<evidence type="ECO:0000259" key="7">
    <source>
        <dbReference type="Pfam" id="PF07195"/>
    </source>
</evidence>
<feature type="domain" description="Flagellar hook-associated protein 2 C-terminal" evidence="7">
    <location>
        <begin position="240"/>
        <end position="497"/>
    </location>
</feature>
<dbReference type="EMBL" id="SJTH01000001">
    <property type="protein sequence ID" value="TCJ06389.1"/>
    <property type="molecule type" value="Genomic_DNA"/>
</dbReference>
<comment type="function">
    <text evidence="5">Required for morphogenesis and for the elongation of the flagellar filament by facilitating polymerization of the flagellin monomers at the tip of growing filament. Forms a capping structure, which prevents flagellin subunits (transported through the central channel of the flagellum) from leaking out without polymerization at the distal end.</text>
</comment>
<comment type="subunit">
    <text evidence="2 5">Homopentamer.</text>
</comment>
<dbReference type="GO" id="GO:0009421">
    <property type="term" value="C:bacterial-type flagellum filament cap"/>
    <property type="evidence" value="ECO:0007669"/>
    <property type="project" value="InterPro"/>
</dbReference>
<evidence type="ECO:0000256" key="5">
    <source>
        <dbReference type="RuleBase" id="RU362066"/>
    </source>
</evidence>
<keyword evidence="8" id="KW-0969">Cilium</keyword>
<comment type="subcellular location">
    <subcellularLocation>
        <location evidence="5">Secreted</location>
    </subcellularLocation>
    <subcellularLocation>
        <location evidence="5">Bacterial flagellum</location>
    </subcellularLocation>
</comment>
<dbReference type="AlphaFoldDB" id="A0A4R1B0A5"/>
<keyword evidence="5" id="KW-0964">Secreted</keyword>
<keyword evidence="4 5" id="KW-0975">Bacterial flagellum</keyword>
<dbReference type="GO" id="GO:0071973">
    <property type="term" value="P:bacterial-type flagellum-dependent cell motility"/>
    <property type="evidence" value="ECO:0007669"/>
    <property type="project" value="TreeGrafter"/>
</dbReference>
<dbReference type="Proteomes" id="UP000293846">
    <property type="component" value="Unassembled WGS sequence"/>
</dbReference>
<protein>
    <recommendedName>
        <fullName evidence="5">Flagellar hook-associated protein 2</fullName>
        <shortName evidence="5">HAP2</shortName>
    </recommendedName>
    <alternativeName>
        <fullName evidence="5">Flagellar cap protein</fullName>
    </alternativeName>
</protein>
<evidence type="ECO:0000256" key="2">
    <source>
        <dbReference type="ARBA" id="ARBA00011255"/>
    </source>
</evidence>
<dbReference type="PANTHER" id="PTHR30288">
    <property type="entry name" value="FLAGELLAR CAP/ASSEMBLY PROTEIN FLID"/>
    <property type="match status" value="1"/>
</dbReference>
<evidence type="ECO:0000259" key="6">
    <source>
        <dbReference type="Pfam" id="PF02465"/>
    </source>
</evidence>
<evidence type="ECO:0000256" key="4">
    <source>
        <dbReference type="ARBA" id="ARBA00023143"/>
    </source>
</evidence>
<name>A0A4R1B0A5_9BACI</name>
<keyword evidence="8" id="KW-0966">Cell projection</keyword>
<gene>
    <name evidence="8" type="ORF">E0Y62_00875</name>
</gene>
<comment type="similarity">
    <text evidence="1 5">Belongs to the FliD family.</text>
</comment>
<accession>A0A4R1B0A5</accession>
<dbReference type="GO" id="GO:0005576">
    <property type="term" value="C:extracellular region"/>
    <property type="evidence" value="ECO:0007669"/>
    <property type="project" value="UniProtKB-SubCell"/>
</dbReference>
<dbReference type="Pfam" id="PF07195">
    <property type="entry name" value="FliD_C"/>
    <property type="match status" value="1"/>
</dbReference>
<evidence type="ECO:0000313" key="9">
    <source>
        <dbReference type="Proteomes" id="UP000293846"/>
    </source>
</evidence>
<evidence type="ECO:0000256" key="3">
    <source>
        <dbReference type="ARBA" id="ARBA00023054"/>
    </source>
</evidence>
<dbReference type="OrthoDB" id="9776025at2"/>
<sequence>MVNNTMRITGFASGLDTDTIIRDLMKAERAPLDKLFQKKEWMSWQRDAYRDVNLELSAFQKKVDKLRFSSDFNGFKATSSNTANALVSAKGNAIQGSYDLKIEQLAEVAKIKSGSAINNNVDGKAAKATDNVLVPGQGDSTFEVKTSSGTATITVTENDTFASLATKIGSAVDSNGKSLGLRASFDEVTSSFVISTKDMGKDQKIDLTHKTGTSDVASLVFNGGTIAAAPATPTTYSADGKNAKITFDGTVIDNLTSNKATIYGVELTLLKADPTATTTINIGSDTDAIFTKIKDFVDSYNSMIDSLNSKVKTHRNREYQPLTEEQRESLSEKEAEKWDEKAKEGLLYNDQIIRDTLTTLRGKMYNTVSGIPDGQLKMLSEIGIGSAFMSMDGKLEINEDKLKEAIANNPDEVSKLFTSEDGIATRIYKEVGSSIEKLNKKAGRPNTATTLDISTLGDSIKDVTTQMKTWEDKLKLIENRYWKQFTAMEQAISKMNAQSSSIVGMLGQ</sequence>
<dbReference type="STRING" id="1742358.GCA_001439605_00350"/>
<keyword evidence="3" id="KW-0175">Coiled coil</keyword>
<dbReference type="InterPro" id="IPR040026">
    <property type="entry name" value="FliD"/>
</dbReference>
<reference evidence="8 9" key="1">
    <citation type="submission" date="2019-03" db="EMBL/GenBank/DDBJ databases">
        <authorList>
            <person name="Jensen L."/>
            <person name="Storgaard J."/>
            <person name="Sulaj E."/>
            <person name="Schramm A."/>
            <person name="Marshall I.P.G."/>
        </authorList>
    </citation>
    <scope>NUCLEOTIDE SEQUENCE [LARGE SCALE GENOMIC DNA]</scope>
    <source>
        <strain evidence="8 9">2017H2G3</strain>
    </source>
</reference>
<dbReference type="RefSeq" id="WP_131235705.1">
    <property type="nucleotide sequence ID" value="NZ_SJTH01000001.1"/>
</dbReference>
<keyword evidence="9" id="KW-1185">Reference proteome</keyword>
<evidence type="ECO:0000256" key="1">
    <source>
        <dbReference type="ARBA" id="ARBA00009764"/>
    </source>
</evidence>
<feature type="domain" description="Flagellar hook-associated protein 2 N-terminal" evidence="6">
    <location>
        <begin position="13"/>
        <end position="107"/>
    </location>
</feature>
<dbReference type="Pfam" id="PF02465">
    <property type="entry name" value="FliD_N"/>
    <property type="match status" value="1"/>
</dbReference>
<evidence type="ECO:0000313" key="8">
    <source>
        <dbReference type="EMBL" id="TCJ06389.1"/>
    </source>
</evidence>